<feature type="chain" id="PRO_5006865223" evidence="2">
    <location>
        <begin position="27"/>
        <end position="221"/>
    </location>
</feature>
<dbReference type="InterPro" id="IPR050828">
    <property type="entry name" value="C-type_lectin/matrix_domain"/>
</dbReference>
<dbReference type="Gene3D" id="3.10.100.10">
    <property type="entry name" value="Mannose-Binding Protein A, subunit A"/>
    <property type="match status" value="1"/>
</dbReference>
<evidence type="ECO:0000313" key="4">
    <source>
        <dbReference type="EMBL" id="JAP05852.1"/>
    </source>
</evidence>
<dbReference type="InterPro" id="IPR016186">
    <property type="entry name" value="C-type_lectin-like/link_sf"/>
</dbReference>
<keyword evidence="2" id="KW-0732">Signal</keyword>
<dbReference type="InterPro" id="IPR001304">
    <property type="entry name" value="C-type_lectin-like"/>
</dbReference>
<feature type="non-terminal residue" evidence="4">
    <location>
        <position position="1"/>
    </location>
</feature>
<evidence type="ECO:0000256" key="1">
    <source>
        <dbReference type="ARBA" id="ARBA00023157"/>
    </source>
</evidence>
<evidence type="ECO:0000259" key="3">
    <source>
        <dbReference type="PROSITE" id="PS50041"/>
    </source>
</evidence>
<sequence>FFVLFSSMLFISVFVILAALAPSTLPYNTNEITKRKQGTAYYWCPKKFMRVHNSCYYLSKKKETWRDASFRCRDIKNSTLAVLDDKWKDKYMRIMLNRSEFARKERWIGGMYNWQMKVWVWGPTGEPFQYKGFSKLRPNSNYHWRCVVMVPSLFHRWSSRSCLEKKHFICELPLKIKWSNKNQSNQMQRRKLIRDEIERKRNKERRYRYRARWPTEINNTL</sequence>
<dbReference type="CDD" id="cd00037">
    <property type="entry name" value="CLECT"/>
    <property type="match status" value="1"/>
</dbReference>
<dbReference type="SMART" id="SM00034">
    <property type="entry name" value="CLECT"/>
    <property type="match status" value="1"/>
</dbReference>
<protein>
    <submittedName>
        <fullName evidence="4">Putative collectin-12</fullName>
    </submittedName>
</protein>
<proteinExistence type="predicted"/>
<dbReference type="PROSITE" id="PS00615">
    <property type="entry name" value="C_TYPE_LECTIN_1"/>
    <property type="match status" value="1"/>
</dbReference>
<dbReference type="PROSITE" id="PS50041">
    <property type="entry name" value="C_TYPE_LECTIN_2"/>
    <property type="match status" value="1"/>
</dbReference>
<feature type="signal peptide" evidence="2">
    <location>
        <begin position="1"/>
        <end position="26"/>
    </location>
</feature>
<reference evidence="4" key="1">
    <citation type="journal article" date="2018" name="J. Proteomics">
        <title>Exploring the molecular complexity of Triatoma dimidiata sialome.</title>
        <authorList>
            <person name="Santiago P.B."/>
            <person name="de Araujo C.N."/>
            <person name="Charneau S."/>
            <person name="Bastos I.M.D."/>
            <person name="Assumpcao T.C.F."/>
            <person name="Queiroz R.M.L."/>
            <person name="Praca Y.R."/>
            <person name="Cordeiro T.M."/>
            <person name="Garcia C.H.S."/>
            <person name="da Silva I.G."/>
            <person name="Raiol T."/>
            <person name="Motta F.N."/>
            <person name="de Araujo Oliveira J.V."/>
            <person name="de Sousa M.V."/>
            <person name="Ribeiro J.M.C."/>
            <person name="de Santana J.M."/>
        </authorList>
    </citation>
    <scope>NUCLEOTIDE SEQUENCE</scope>
    <source>
        <strain evidence="4">Santander</strain>
        <tissue evidence="4">Salivary glands</tissue>
    </source>
</reference>
<dbReference type="AlphaFoldDB" id="A0A0V0GD77"/>
<dbReference type="SUPFAM" id="SSF56436">
    <property type="entry name" value="C-type lectin-like"/>
    <property type="match status" value="1"/>
</dbReference>
<evidence type="ECO:0000256" key="2">
    <source>
        <dbReference type="SAM" id="SignalP"/>
    </source>
</evidence>
<dbReference type="InterPro" id="IPR018378">
    <property type="entry name" value="C-type_lectin_CS"/>
</dbReference>
<dbReference type="Pfam" id="PF00059">
    <property type="entry name" value="Lectin_C"/>
    <property type="match status" value="1"/>
</dbReference>
<dbReference type="PANTHER" id="PTHR45710">
    <property type="entry name" value="C-TYPE LECTIN DOMAIN-CONTAINING PROTEIN 180"/>
    <property type="match status" value="1"/>
</dbReference>
<dbReference type="EMBL" id="GECL01000272">
    <property type="protein sequence ID" value="JAP05852.1"/>
    <property type="molecule type" value="Transcribed_RNA"/>
</dbReference>
<accession>A0A0V0GD77</accession>
<name>A0A0V0GD77_TRIDM</name>
<keyword evidence="1" id="KW-1015">Disulfide bond</keyword>
<dbReference type="PANTHER" id="PTHR45710:SF26">
    <property type="entry name" value="RH26557P"/>
    <property type="match status" value="1"/>
</dbReference>
<organism evidence="4">
    <name type="scientific">Triatoma dimidiata</name>
    <name type="common">Kissing bug</name>
    <name type="synonym">Meccus dimidiatus</name>
    <dbReference type="NCBI Taxonomy" id="72491"/>
    <lineage>
        <taxon>Eukaryota</taxon>
        <taxon>Metazoa</taxon>
        <taxon>Ecdysozoa</taxon>
        <taxon>Arthropoda</taxon>
        <taxon>Hexapoda</taxon>
        <taxon>Insecta</taxon>
        <taxon>Pterygota</taxon>
        <taxon>Neoptera</taxon>
        <taxon>Paraneoptera</taxon>
        <taxon>Hemiptera</taxon>
        <taxon>Heteroptera</taxon>
        <taxon>Panheteroptera</taxon>
        <taxon>Cimicomorpha</taxon>
        <taxon>Reduviidae</taxon>
        <taxon>Triatominae</taxon>
        <taxon>Triatoma</taxon>
    </lineage>
</organism>
<dbReference type="InterPro" id="IPR016187">
    <property type="entry name" value="CTDL_fold"/>
</dbReference>
<feature type="domain" description="C-type lectin" evidence="3">
    <location>
        <begin position="51"/>
        <end position="171"/>
    </location>
</feature>